<feature type="domain" description="Reverse transcriptase zinc-binding" evidence="1">
    <location>
        <begin position="14"/>
        <end position="84"/>
    </location>
</feature>
<dbReference type="EMBL" id="KN651866">
    <property type="protein sequence ID" value="KHN30295.1"/>
    <property type="molecule type" value="Genomic_DNA"/>
</dbReference>
<dbReference type="Pfam" id="PF13966">
    <property type="entry name" value="zf-RVT"/>
    <property type="match status" value="1"/>
</dbReference>
<protein>
    <recommendedName>
        <fullName evidence="1">Reverse transcriptase zinc-binding domain-containing protein</fullName>
    </recommendedName>
</protein>
<gene>
    <name evidence="2" type="ORF">glysoja_042455</name>
</gene>
<accession>A0A0B2R9S6</accession>
<evidence type="ECO:0000313" key="2">
    <source>
        <dbReference type="EMBL" id="KHN30295.1"/>
    </source>
</evidence>
<sequence>MDERVWRFANSENYMVKSAYHFIMHWFIDDDNVNNDGDWQWIWKLEDPPRVKLFLWRLCKECLPRKANLRTHVVDCTLECPLCE</sequence>
<reference evidence="2" key="1">
    <citation type="submission" date="2014-07" db="EMBL/GenBank/DDBJ databases">
        <title>Identification of a novel salt tolerance gene in wild soybean by whole-genome sequencing.</title>
        <authorList>
            <person name="Lam H.-M."/>
            <person name="Qi X."/>
            <person name="Li M.-W."/>
            <person name="Liu X."/>
            <person name="Xie M."/>
            <person name="Ni M."/>
            <person name="Xu X."/>
        </authorList>
    </citation>
    <scope>NUCLEOTIDE SEQUENCE [LARGE SCALE GENOMIC DNA]</scope>
    <source>
        <tissue evidence="2">Root</tissue>
    </source>
</reference>
<organism evidence="2">
    <name type="scientific">Glycine soja</name>
    <name type="common">Wild soybean</name>
    <dbReference type="NCBI Taxonomy" id="3848"/>
    <lineage>
        <taxon>Eukaryota</taxon>
        <taxon>Viridiplantae</taxon>
        <taxon>Streptophyta</taxon>
        <taxon>Embryophyta</taxon>
        <taxon>Tracheophyta</taxon>
        <taxon>Spermatophyta</taxon>
        <taxon>Magnoliopsida</taxon>
        <taxon>eudicotyledons</taxon>
        <taxon>Gunneridae</taxon>
        <taxon>Pentapetalae</taxon>
        <taxon>rosids</taxon>
        <taxon>fabids</taxon>
        <taxon>Fabales</taxon>
        <taxon>Fabaceae</taxon>
        <taxon>Papilionoideae</taxon>
        <taxon>50 kb inversion clade</taxon>
        <taxon>NPAAA clade</taxon>
        <taxon>indigoferoid/millettioid clade</taxon>
        <taxon>Phaseoleae</taxon>
        <taxon>Glycine</taxon>
        <taxon>Glycine subgen. Soja</taxon>
    </lineage>
</organism>
<dbReference type="Proteomes" id="UP000053555">
    <property type="component" value="Unassembled WGS sequence"/>
</dbReference>
<dbReference type="AlphaFoldDB" id="A0A0B2R9S6"/>
<proteinExistence type="predicted"/>
<dbReference type="InterPro" id="IPR026960">
    <property type="entry name" value="RVT-Znf"/>
</dbReference>
<evidence type="ECO:0000259" key="1">
    <source>
        <dbReference type="Pfam" id="PF13966"/>
    </source>
</evidence>
<name>A0A0B2R9S6_GLYSO</name>